<dbReference type="PROSITE" id="PS50013">
    <property type="entry name" value="CHROMO_2"/>
    <property type="match status" value="1"/>
</dbReference>
<evidence type="ECO:0000313" key="3">
    <source>
        <dbReference type="EnsemblProtists" id="EKX33077"/>
    </source>
</evidence>
<protein>
    <recommendedName>
        <fullName evidence="1">Chromo domain-containing protein</fullName>
    </recommendedName>
</protein>
<evidence type="ECO:0000259" key="1">
    <source>
        <dbReference type="PROSITE" id="PS50013"/>
    </source>
</evidence>
<organism evidence="2">
    <name type="scientific">Guillardia theta (strain CCMP2712)</name>
    <name type="common">Cryptophyte</name>
    <dbReference type="NCBI Taxonomy" id="905079"/>
    <lineage>
        <taxon>Eukaryota</taxon>
        <taxon>Cryptophyceae</taxon>
        <taxon>Pyrenomonadales</taxon>
        <taxon>Geminigeraceae</taxon>
        <taxon>Guillardia</taxon>
    </lineage>
</organism>
<dbReference type="SUPFAM" id="SSF54160">
    <property type="entry name" value="Chromo domain-like"/>
    <property type="match status" value="1"/>
</dbReference>
<evidence type="ECO:0000313" key="2">
    <source>
        <dbReference type="EMBL" id="EKX33077.1"/>
    </source>
</evidence>
<reference evidence="4" key="2">
    <citation type="submission" date="2012-11" db="EMBL/GenBank/DDBJ databases">
        <authorList>
            <person name="Kuo A."/>
            <person name="Curtis B.A."/>
            <person name="Tanifuji G."/>
            <person name="Burki F."/>
            <person name="Gruber A."/>
            <person name="Irimia M."/>
            <person name="Maruyama S."/>
            <person name="Arias M.C."/>
            <person name="Ball S.G."/>
            <person name="Gile G.H."/>
            <person name="Hirakawa Y."/>
            <person name="Hopkins J.F."/>
            <person name="Rensing S.A."/>
            <person name="Schmutz J."/>
            <person name="Symeonidi A."/>
            <person name="Elias M."/>
            <person name="Eveleigh R.J."/>
            <person name="Herman E.K."/>
            <person name="Klute M.J."/>
            <person name="Nakayama T."/>
            <person name="Obornik M."/>
            <person name="Reyes-Prieto A."/>
            <person name="Armbrust E.V."/>
            <person name="Aves S.J."/>
            <person name="Beiko R.G."/>
            <person name="Coutinho P."/>
            <person name="Dacks J.B."/>
            <person name="Durnford D.G."/>
            <person name="Fast N.M."/>
            <person name="Green B.R."/>
            <person name="Grisdale C."/>
            <person name="Hempe F."/>
            <person name="Henrissat B."/>
            <person name="Hoppner M.P."/>
            <person name="Ishida K.-I."/>
            <person name="Kim E."/>
            <person name="Koreny L."/>
            <person name="Kroth P.G."/>
            <person name="Liu Y."/>
            <person name="Malik S.-B."/>
            <person name="Maier U.G."/>
            <person name="McRose D."/>
            <person name="Mock T."/>
            <person name="Neilson J.A."/>
            <person name="Onodera N.T."/>
            <person name="Poole A.M."/>
            <person name="Pritham E.J."/>
            <person name="Richards T.A."/>
            <person name="Rocap G."/>
            <person name="Roy S.W."/>
            <person name="Sarai C."/>
            <person name="Schaack S."/>
            <person name="Shirato S."/>
            <person name="Slamovits C.H."/>
            <person name="Spencer D.F."/>
            <person name="Suzuki S."/>
            <person name="Worden A.Z."/>
            <person name="Zauner S."/>
            <person name="Barry K."/>
            <person name="Bell C."/>
            <person name="Bharti A.K."/>
            <person name="Crow J.A."/>
            <person name="Grimwood J."/>
            <person name="Kramer R."/>
            <person name="Lindquist E."/>
            <person name="Lucas S."/>
            <person name="Salamov A."/>
            <person name="McFadden G.I."/>
            <person name="Lane C.E."/>
            <person name="Keeling P.J."/>
            <person name="Gray M.W."/>
            <person name="Grigoriev I.V."/>
            <person name="Archibald J.M."/>
        </authorList>
    </citation>
    <scope>NUCLEOTIDE SEQUENCE</scope>
    <source>
        <strain evidence="4">CCMP2712</strain>
    </source>
</reference>
<feature type="domain" description="Chromo" evidence="1">
    <location>
        <begin position="5"/>
        <end position="54"/>
    </location>
</feature>
<dbReference type="GeneID" id="17289809"/>
<dbReference type="Gene3D" id="2.40.50.40">
    <property type="match status" value="1"/>
</dbReference>
<proteinExistence type="predicted"/>
<dbReference type="CDD" id="cd00024">
    <property type="entry name" value="CD_CSD"/>
    <property type="match status" value="1"/>
</dbReference>
<dbReference type="HOGENOM" id="CLU_3054413_0_0_1"/>
<dbReference type="InterPro" id="IPR000953">
    <property type="entry name" value="Chromo/chromo_shadow_dom"/>
</dbReference>
<dbReference type="InterPro" id="IPR016197">
    <property type="entry name" value="Chromo-like_dom_sf"/>
</dbReference>
<dbReference type="Proteomes" id="UP000011087">
    <property type="component" value="Unassembled WGS sequence"/>
</dbReference>
<accession>L1IAD7</accession>
<sequence>MASLDSSTKLKRSSRQAQALKRGCGLQYLVKWKDYSNAASEQSWLPAKTPRQRS</sequence>
<dbReference type="KEGG" id="gtt:GUITHDRAFT_156162"/>
<name>L1IAD7_GUITC</name>
<dbReference type="EnsemblProtists" id="EKX33077">
    <property type="protein sequence ID" value="EKX33077"/>
    <property type="gene ID" value="GUITHDRAFT_156162"/>
</dbReference>
<dbReference type="PaxDb" id="55529-EKX33077"/>
<keyword evidence="4" id="KW-1185">Reference proteome</keyword>
<reference evidence="3" key="3">
    <citation type="submission" date="2015-06" db="UniProtKB">
        <authorList>
            <consortium name="EnsemblProtists"/>
        </authorList>
    </citation>
    <scope>IDENTIFICATION</scope>
</reference>
<reference evidence="2 4" key="1">
    <citation type="journal article" date="2012" name="Nature">
        <title>Algal genomes reveal evolutionary mosaicism and the fate of nucleomorphs.</title>
        <authorList>
            <consortium name="DOE Joint Genome Institute"/>
            <person name="Curtis B.A."/>
            <person name="Tanifuji G."/>
            <person name="Burki F."/>
            <person name="Gruber A."/>
            <person name="Irimia M."/>
            <person name="Maruyama S."/>
            <person name="Arias M.C."/>
            <person name="Ball S.G."/>
            <person name="Gile G.H."/>
            <person name="Hirakawa Y."/>
            <person name="Hopkins J.F."/>
            <person name="Kuo A."/>
            <person name="Rensing S.A."/>
            <person name="Schmutz J."/>
            <person name="Symeonidi A."/>
            <person name="Elias M."/>
            <person name="Eveleigh R.J."/>
            <person name="Herman E.K."/>
            <person name="Klute M.J."/>
            <person name="Nakayama T."/>
            <person name="Obornik M."/>
            <person name="Reyes-Prieto A."/>
            <person name="Armbrust E.V."/>
            <person name="Aves S.J."/>
            <person name="Beiko R.G."/>
            <person name="Coutinho P."/>
            <person name="Dacks J.B."/>
            <person name="Durnford D.G."/>
            <person name="Fast N.M."/>
            <person name="Green B.R."/>
            <person name="Grisdale C.J."/>
            <person name="Hempel F."/>
            <person name="Henrissat B."/>
            <person name="Hoppner M.P."/>
            <person name="Ishida K."/>
            <person name="Kim E."/>
            <person name="Koreny L."/>
            <person name="Kroth P.G."/>
            <person name="Liu Y."/>
            <person name="Malik S.B."/>
            <person name="Maier U.G."/>
            <person name="McRose D."/>
            <person name="Mock T."/>
            <person name="Neilson J.A."/>
            <person name="Onodera N.T."/>
            <person name="Poole A.M."/>
            <person name="Pritham E.J."/>
            <person name="Richards T.A."/>
            <person name="Rocap G."/>
            <person name="Roy S.W."/>
            <person name="Sarai C."/>
            <person name="Schaack S."/>
            <person name="Shirato S."/>
            <person name="Slamovits C.H."/>
            <person name="Spencer D.F."/>
            <person name="Suzuki S."/>
            <person name="Worden A.Z."/>
            <person name="Zauner S."/>
            <person name="Barry K."/>
            <person name="Bell C."/>
            <person name="Bharti A.K."/>
            <person name="Crow J.A."/>
            <person name="Grimwood J."/>
            <person name="Kramer R."/>
            <person name="Lindquist E."/>
            <person name="Lucas S."/>
            <person name="Salamov A."/>
            <person name="McFadden G.I."/>
            <person name="Lane C.E."/>
            <person name="Keeling P.J."/>
            <person name="Gray M.W."/>
            <person name="Grigoriev I.V."/>
            <person name="Archibald J.M."/>
        </authorList>
    </citation>
    <scope>NUCLEOTIDE SEQUENCE</scope>
    <source>
        <strain evidence="2 4">CCMP2712</strain>
    </source>
</reference>
<evidence type="ECO:0000313" key="4">
    <source>
        <dbReference type="Proteomes" id="UP000011087"/>
    </source>
</evidence>
<dbReference type="RefSeq" id="XP_005820057.1">
    <property type="nucleotide sequence ID" value="XM_005820000.1"/>
</dbReference>
<dbReference type="EMBL" id="JH993157">
    <property type="protein sequence ID" value="EKX33077.1"/>
    <property type="molecule type" value="Genomic_DNA"/>
</dbReference>
<dbReference type="AlphaFoldDB" id="L1IAD7"/>
<gene>
    <name evidence="2" type="ORF">GUITHDRAFT_156162</name>
</gene>